<dbReference type="AlphaFoldDB" id="A0A3M7SX95"/>
<accession>A0A3M7SX95</accession>
<keyword evidence="3" id="KW-1185">Reference proteome</keyword>
<name>A0A3M7SX95_BRAPC</name>
<dbReference type="Proteomes" id="UP000276133">
    <property type="component" value="Unassembled WGS sequence"/>
</dbReference>
<evidence type="ECO:0000256" key="1">
    <source>
        <dbReference type="SAM" id="Phobius"/>
    </source>
</evidence>
<feature type="transmembrane region" description="Helical" evidence="1">
    <location>
        <begin position="77"/>
        <end position="96"/>
    </location>
</feature>
<dbReference type="EMBL" id="REGN01000642">
    <property type="protein sequence ID" value="RNA40434.1"/>
    <property type="molecule type" value="Genomic_DNA"/>
</dbReference>
<evidence type="ECO:0000313" key="3">
    <source>
        <dbReference type="Proteomes" id="UP000276133"/>
    </source>
</evidence>
<comment type="caution">
    <text evidence="2">The sequence shown here is derived from an EMBL/GenBank/DDBJ whole genome shotgun (WGS) entry which is preliminary data.</text>
</comment>
<keyword evidence="1" id="KW-0472">Membrane</keyword>
<evidence type="ECO:0000313" key="2">
    <source>
        <dbReference type="EMBL" id="RNA40434.1"/>
    </source>
</evidence>
<keyword evidence="1" id="KW-0812">Transmembrane</keyword>
<sequence length="115" mass="13594">MPQNEYFLKVLYLFCIKSFCEICSKIISNSPNGLRESLIGKGSKNTQFDLRNHFLSNNSNENLLKPNVKLKLFIRKLYMIFAISFINFFLSNYLSIQGFDLPKYEHKQVYHEENI</sequence>
<gene>
    <name evidence="2" type="ORF">BpHYR1_013652</name>
</gene>
<proteinExistence type="predicted"/>
<keyword evidence="1" id="KW-1133">Transmembrane helix</keyword>
<reference evidence="2 3" key="1">
    <citation type="journal article" date="2018" name="Sci. Rep.">
        <title>Genomic signatures of local adaptation to the degree of environmental predictability in rotifers.</title>
        <authorList>
            <person name="Franch-Gras L."/>
            <person name="Hahn C."/>
            <person name="Garcia-Roger E.M."/>
            <person name="Carmona M.J."/>
            <person name="Serra M."/>
            <person name="Gomez A."/>
        </authorList>
    </citation>
    <scope>NUCLEOTIDE SEQUENCE [LARGE SCALE GENOMIC DNA]</scope>
    <source>
        <strain evidence="2">HYR1</strain>
    </source>
</reference>
<organism evidence="2 3">
    <name type="scientific">Brachionus plicatilis</name>
    <name type="common">Marine rotifer</name>
    <name type="synonym">Brachionus muelleri</name>
    <dbReference type="NCBI Taxonomy" id="10195"/>
    <lineage>
        <taxon>Eukaryota</taxon>
        <taxon>Metazoa</taxon>
        <taxon>Spiralia</taxon>
        <taxon>Gnathifera</taxon>
        <taxon>Rotifera</taxon>
        <taxon>Eurotatoria</taxon>
        <taxon>Monogononta</taxon>
        <taxon>Pseudotrocha</taxon>
        <taxon>Ploima</taxon>
        <taxon>Brachionidae</taxon>
        <taxon>Brachionus</taxon>
    </lineage>
</organism>
<protein>
    <submittedName>
        <fullName evidence="2">Uncharacterized protein</fullName>
    </submittedName>
</protein>